<accession>A0ABQ4KK88</accession>
<name>A0ABQ4KK88_9BACI</name>
<proteinExistence type="predicted"/>
<evidence type="ECO:0000313" key="1">
    <source>
        <dbReference type="EMBL" id="GIN58373.1"/>
    </source>
</evidence>
<dbReference type="Proteomes" id="UP000679950">
    <property type="component" value="Unassembled WGS sequence"/>
</dbReference>
<evidence type="ECO:0000313" key="2">
    <source>
        <dbReference type="Proteomes" id="UP000679950"/>
    </source>
</evidence>
<sequence length="46" mass="5589">MGTWKIILAFSKMTEIGITINWYMALDYKIFLEKESYFMENQTKFI</sequence>
<protein>
    <submittedName>
        <fullName evidence="1">Uncharacterized protein</fullName>
    </submittedName>
</protein>
<comment type="caution">
    <text evidence="1">The sequence shown here is derived from an EMBL/GenBank/DDBJ whole genome shotgun (WGS) entry which is preliminary data.</text>
</comment>
<gene>
    <name evidence="1" type="ORF">J8TS2_26920</name>
</gene>
<dbReference type="EMBL" id="BORB01000023">
    <property type="protein sequence ID" value="GIN58373.1"/>
    <property type="molecule type" value="Genomic_DNA"/>
</dbReference>
<keyword evidence="2" id="KW-1185">Reference proteome</keyword>
<organism evidence="1 2">
    <name type="scientific">Lederbergia ruris</name>
    <dbReference type="NCBI Taxonomy" id="217495"/>
    <lineage>
        <taxon>Bacteria</taxon>
        <taxon>Bacillati</taxon>
        <taxon>Bacillota</taxon>
        <taxon>Bacilli</taxon>
        <taxon>Bacillales</taxon>
        <taxon>Bacillaceae</taxon>
        <taxon>Lederbergia</taxon>
    </lineage>
</organism>
<reference evidence="1 2" key="1">
    <citation type="submission" date="2021-03" db="EMBL/GenBank/DDBJ databases">
        <title>Antimicrobial resistance genes in bacteria isolated from Japanese honey, and their potential for conferring macrolide and lincosamide resistance in the American foulbrood pathogen Paenibacillus larvae.</title>
        <authorList>
            <person name="Okamoto M."/>
            <person name="Kumagai M."/>
            <person name="Kanamori H."/>
            <person name="Takamatsu D."/>
        </authorList>
    </citation>
    <scope>NUCLEOTIDE SEQUENCE [LARGE SCALE GENOMIC DNA]</scope>
    <source>
        <strain evidence="1 2">J8TS2</strain>
    </source>
</reference>